<feature type="compositionally biased region" description="Basic and acidic residues" evidence="1">
    <location>
        <begin position="127"/>
        <end position="139"/>
    </location>
</feature>
<feature type="compositionally biased region" description="Basic and acidic residues" evidence="1">
    <location>
        <begin position="48"/>
        <end position="69"/>
    </location>
</feature>
<gene>
    <name evidence="2" type="ORF">BD626DRAFT_137867</name>
</gene>
<feature type="compositionally biased region" description="Basic and acidic residues" evidence="1">
    <location>
        <begin position="23"/>
        <end position="38"/>
    </location>
</feature>
<comment type="caution">
    <text evidence="2">The sequence shown here is derived from an EMBL/GenBank/DDBJ whole genome shotgun (WGS) entry which is preliminary data.</text>
</comment>
<proteinExistence type="predicted"/>
<dbReference type="OrthoDB" id="7344096at2759"/>
<reference evidence="2 3" key="1">
    <citation type="journal article" date="2019" name="New Phytol.">
        <title>Comparative genomics reveals unique wood-decay strategies and fruiting body development in the Schizophyllaceae.</title>
        <authorList>
            <person name="Almasi E."/>
            <person name="Sahu N."/>
            <person name="Krizsan K."/>
            <person name="Balint B."/>
            <person name="Kovacs G.M."/>
            <person name="Kiss B."/>
            <person name="Cseklye J."/>
            <person name="Drula E."/>
            <person name="Henrissat B."/>
            <person name="Nagy I."/>
            <person name="Chovatia M."/>
            <person name="Adam C."/>
            <person name="LaButti K."/>
            <person name="Lipzen A."/>
            <person name="Riley R."/>
            <person name="Grigoriev I.V."/>
            <person name="Nagy L.G."/>
        </authorList>
    </citation>
    <scope>NUCLEOTIDE SEQUENCE [LARGE SCALE GENOMIC DNA]</scope>
    <source>
        <strain evidence="2 3">NL-1724</strain>
    </source>
</reference>
<keyword evidence="3" id="KW-1185">Reference proteome</keyword>
<dbReference type="Proteomes" id="UP000320762">
    <property type="component" value="Unassembled WGS sequence"/>
</dbReference>
<evidence type="ECO:0000313" key="3">
    <source>
        <dbReference type="Proteomes" id="UP000320762"/>
    </source>
</evidence>
<protein>
    <submittedName>
        <fullName evidence="2">Uncharacterized protein</fullName>
    </submittedName>
</protein>
<dbReference type="EMBL" id="VDMD01000023">
    <property type="protein sequence ID" value="TRM60251.1"/>
    <property type="molecule type" value="Genomic_DNA"/>
</dbReference>
<feature type="compositionally biased region" description="Low complexity" evidence="1">
    <location>
        <begin position="104"/>
        <end position="113"/>
    </location>
</feature>
<feature type="compositionally biased region" description="Basic and acidic residues" evidence="1">
    <location>
        <begin position="147"/>
        <end position="163"/>
    </location>
</feature>
<feature type="region of interest" description="Disordered" evidence="1">
    <location>
        <begin position="23"/>
        <end position="182"/>
    </location>
</feature>
<accession>A0A550C623</accession>
<feature type="compositionally biased region" description="Basic and acidic residues" evidence="1">
    <location>
        <begin position="77"/>
        <end position="94"/>
    </location>
</feature>
<sequence>MHKVKVTKAEAALWGIEHLAKVQKKEKDISKKGKEHVKGAASKAMKAVTKDNGDKAWKKEILEGRKEAPDETAQDSDVAKEKPHAEDPPKKEEAAAEALGQDGAAKTPTTARPPAIPMRESFTTDDPIDRKEDDVKVPDAHPQQAEMDARSPEEAKPTEDGKQIGHAPEQVNPEEAQDAEHE</sequence>
<evidence type="ECO:0000256" key="1">
    <source>
        <dbReference type="SAM" id="MobiDB-lite"/>
    </source>
</evidence>
<organism evidence="2 3">
    <name type="scientific">Schizophyllum amplum</name>
    <dbReference type="NCBI Taxonomy" id="97359"/>
    <lineage>
        <taxon>Eukaryota</taxon>
        <taxon>Fungi</taxon>
        <taxon>Dikarya</taxon>
        <taxon>Basidiomycota</taxon>
        <taxon>Agaricomycotina</taxon>
        <taxon>Agaricomycetes</taxon>
        <taxon>Agaricomycetidae</taxon>
        <taxon>Agaricales</taxon>
        <taxon>Schizophyllaceae</taxon>
        <taxon>Schizophyllum</taxon>
    </lineage>
</organism>
<evidence type="ECO:0000313" key="2">
    <source>
        <dbReference type="EMBL" id="TRM60251.1"/>
    </source>
</evidence>
<dbReference type="AlphaFoldDB" id="A0A550C623"/>
<name>A0A550C623_9AGAR</name>